<dbReference type="Proteomes" id="UP000198582">
    <property type="component" value="Unassembled WGS sequence"/>
</dbReference>
<proteinExistence type="predicted"/>
<reference evidence="2" key="1">
    <citation type="submission" date="2016-10" db="EMBL/GenBank/DDBJ databases">
        <authorList>
            <person name="Varghese N."/>
            <person name="Submissions S."/>
        </authorList>
    </citation>
    <scope>NUCLEOTIDE SEQUENCE [LARGE SCALE GENOMIC DNA]</scope>
    <source>
        <strain evidence="2">DSM 44993</strain>
    </source>
</reference>
<gene>
    <name evidence="1" type="ORF">SAMN04489732_126113</name>
</gene>
<sequence length="159" mass="17092">MTTSTTRTPATCSGSTSEERCGFYRSEYGLPATVDRSMQRIVMPIGGLVGAITMPLELGQRVQAGLRIRMLAGPVIERAQTQRWTFITGPGHTLDDTVHAEVLRLGASVAPDGDNIVLPSPEDEHLGLWRWECAPKALKDFPPQSAVIATTRAMASTGG</sequence>
<dbReference type="EMBL" id="FOEF01000026">
    <property type="protein sequence ID" value="SEP53389.1"/>
    <property type="molecule type" value="Genomic_DNA"/>
</dbReference>
<keyword evidence="2" id="KW-1185">Reference proteome</keyword>
<dbReference type="AlphaFoldDB" id="A0A1H8YMK5"/>
<dbReference type="OrthoDB" id="4546644at2"/>
<name>A0A1H8YMK5_9PSEU</name>
<accession>A0A1H8YMK5</accession>
<organism evidence="1 2">
    <name type="scientific">Amycolatopsis saalfeldensis</name>
    <dbReference type="NCBI Taxonomy" id="394193"/>
    <lineage>
        <taxon>Bacteria</taxon>
        <taxon>Bacillati</taxon>
        <taxon>Actinomycetota</taxon>
        <taxon>Actinomycetes</taxon>
        <taxon>Pseudonocardiales</taxon>
        <taxon>Pseudonocardiaceae</taxon>
        <taxon>Amycolatopsis</taxon>
    </lineage>
</organism>
<evidence type="ECO:0000313" key="1">
    <source>
        <dbReference type="EMBL" id="SEP53389.1"/>
    </source>
</evidence>
<evidence type="ECO:0000313" key="2">
    <source>
        <dbReference type="Proteomes" id="UP000198582"/>
    </source>
</evidence>
<protein>
    <submittedName>
        <fullName evidence="1">Uncharacterized protein</fullName>
    </submittedName>
</protein>